<accession>A0AAD3S7H5</accession>
<keyword evidence="3" id="KW-1185">Reference proteome</keyword>
<dbReference type="PANTHER" id="PTHR47587:SF2">
    <property type="entry name" value="OS05G0103500 PROTEIN"/>
    <property type="match status" value="1"/>
</dbReference>
<sequence>MGEAFTIQISSNLVNRLIEDDEKSKKKVRKPKPNISRKSQSPQTKVPQKQISEDPETQKTSSPMGWPPQPPFFLPVPPPQSTNAELEAIQSVLRESEGVLEKLQKHEDDMSKQVAQRAKQLHEKEFRLPYRQPMPCLAEKDACLACYKEHVKDPLRCADAVEKFKECAHRVQQQARSDDK</sequence>
<name>A0AAD3S7H5_NEPGR</name>
<protein>
    <submittedName>
        <fullName evidence="2">Uncharacterized protein</fullName>
    </submittedName>
</protein>
<evidence type="ECO:0000313" key="2">
    <source>
        <dbReference type="EMBL" id="GMH05724.1"/>
    </source>
</evidence>
<feature type="compositionally biased region" description="Pro residues" evidence="1">
    <location>
        <begin position="65"/>
        <end position="80"/>
    </location>
</feature>
<organism evidence="2 3">
    <name type="scientific">Nepenthes gracilis</name>
    <name type="common">Slender pitcher plant</name>
    <dbReference type="NCBI Taxonomy" id="150966"/>
    <lineage>
        <taxon>Eukaryota</taxon>
        <taxon>Viridiplantae</taxon>
        <taxon>Streptophyta</taxon>
        <taxon>Embryophyta</taxon>
        <taxon>Tracheophyta</taxon>
        <taxon>Spermatophyta</taxon>
        <taxon>Magnoliopsida</taxon>
        <taxon>eudicotyledons</taxon>
        <taxon>Gunneridae</taxon>
        <taxon>Pentapetalae</taxon>
        <taxon>Caryophyllales</taxon>
        <taxon>Nepenthaceae</taxon>
        <taxon>Nepenthes</taxon>
    </lineage>
</organism>
<comment type="caution">
    <text evidence="2">The sequence shown here is derived from an EMBL/GenBank/DDBJ whole genome shotgun (WGS) entry which is preliminary data.</text>
</comment>
<dbReference type="EMBL" id="BSYO01000006">
    <property type="protein sequence ID" value="GMH05724.1"/>
    <property type="molecule type" value="Genomic_DNA"/>
</dbReference>
<gene>
    <name evidence="2" type="ORF">Nepgr_007564</name>
</gene>
<evidence type="ECO:0000256" key="1">
    <source>
        <dbReference type="SAM" id="MobiDB-lite"/>
    </source>
</evidence>
<proteinExistence type="predicted"/>
<reference evidence="2" key="1">
    <citation type="submission" date="2023-05" db="EMBL/GenBank/DDBJ databases">
        <title>Nepenthes gracilis genome sequencing.</title>
        <authorList>
            <person name="Fukushima K."/>
        </authorList>
    </citation>
    <scope>NUCLEOTIDE SEQUENCE</scope>
    <source>
        <strain evidence="2">SING2019-196</strain>
    </source>
</reference>
<feature type="region of interest" description="Disordered" evidence="1">
    <location>
        <begin position="18"/>
        <end position="81"/>
    </location>
</feature>
<dbReference type="AlphaFoldDB" id="A0AAD3S7H5"/>
<dbReference type="PANTHER" id="PTHR47587">
    <property type="entry name" value="OS05G0103500 PROTEIN"/>
    <property type="match status" value="1"/>
</dbReference>
<evidence type="ECO:0000313" key="3">
    <source>
        <dbReference type="Proteomes" id="UP001279734"/>
    </source>
</evidence>
<feature type="compositionally biased region" description="Polar residues" evidence="1">
    <location>
        <begin position="36"/>
        <end position="50"/>
    </location>
</feature>
<dbReference type="Proteomes" id="UP001279734">
    <property type="component" value="Unassembled WGS sequence"/>
</dbReference>